<evidence type="ECO:0000256" key="5">
    <source>
        <dbReference type="ARBA" id="ARBA00023180"/>
    </source>
</evidence>
<comment type="caution">
    <text evidence="7">The sequence shown here is derived from an EMBL/GenBank/DDBJ whole genome shotgun (WGS) entry which is preliminary data.</text>
</comment>
<dbReference type="EMBL" id="JBHUIM010000003">
    <property type="protein sequence ID" value="MFD2248403.1"/>
    <property type="molecule type" value="Genomic_DNA"/>
</dbReference>
<gene>
    <name evidence="7" type="ORF">ACFSKP_19205</name>
</gene>
<dbReference type="Pfam" id="PF00450">
    <property type="entry name" value="Peptidase_S10"/>
    <property type="match status" value="1"/>
</dbReference>
<feature type="chain" id="PRO_5046361990" evidence="6">
    <location>
        <begin position="19"/>
        <end position="510"/>
    </location>
</feature>
<name>A0ABW5D4B8_9BACT</name>
<keyword evidence="3 6" id="KW-0732">Signal</keyword>
<evidence type="ECO:0000256" key="3">
    <source>
        <dbReference type="ARBA" id="ARBA00022729"/>
    </source>
</evidence>
<feature type="signal peptide" evidence="6">
    <location>
        <begin position="1"/>
        <end position="18"/>
    </location>
</feature>
<dbReference type="RefSeq" id="WP_250431603.1">
    <property type="nucleotide sequence ID" value="NZ_JALPRR010000004.1"/>
</dbReference>
<dbReference type="Gene3D" id="3.40.50.1820">
    <property type="entry name" value="alpha/beta hydrolase"/>
    <property type="match status" value="1"/>
</dbReference>
<dbReference type="PANTHER" id="PTHR11802">
    <property type="entry name" value="SERINE PROTEASE FAMILY S10 SERINE CARBOXYPEPTIDASE"/>
    <property type="match status" value="1"/>
</dbReference>
<keyword evidence="4" id="KW-0378">Hydrolase</keyword>
<evidence type="ECO:0000256" key="1">
    <source>
        <dbReference type="ARBA" id="ARBA00022645"/>
    </source>
</evidence>
<dbReference type="InterPro" id="IPR001563">
    <property type="entry name" value="Peptidase_S10"/>
</dbReference>
<dbReference type="InterPro" id="IPR029058">
    <property type="entry name" value="AB_hydrolase_fold"/>
</dbReference>
<dbReference type="SUPFAM" id="SSF53474">
    <property type="entry name" value="alpha/beta-Hydrolases"/>
    <property type="match status" value="1"/>
</dbReference>
<evidence type="ECO:0000256" key="4">
    <source>
        <dbReference type="ARBA" id="ARBA00022801"/>
    </source>
</evidence>
<keyword evidence="8" id="KW-1185">Reference proteome</keyword>
<evidence type="ECO:0000256" key="6">
    <source>
        <dbReference type="SAM" id="SignalP"/>
    </source>
</evidence>
<dbReference type="Proteomes" id="UP001597374">
    <property type="component" value="Unassembled WGS sequence"/>
</dbReference>
<evidence type="ECO:0000313" key="8">
    <source>
        <dbReference type="Proteomes" id="UP001597374"/>
    </source>
</evidence>
<accession>A0ABW5D4B8</accession>
<sequence>MKKVLILAGCLCVSLAFGQDKKEAASKPETEKANLEVAPPVKTKGSVTINNKKISYTATTGYMQLKTEDSKPRGNFFYIAYTKNGENDATKRPITFTFNGGPGSSSVWLHMGVMGPKRIEMSDKGESLAPPYGYTNNEYSWLDKTDLVFIDPVGTGYSRAVTGVDKAEFQGYVEDIESVGEFIRLYTTENKRWGSPKFLAGESYGTTRAAGLSNYLQSKYKMYLNGVVLVSAVLNFQTILFNIGNDLPYPLYLPSYAATSWYYKKLPADLQAKDIKTLLEEVENFSVNEYATALNKGDKLSEKEYADVVARVSRYTGLSQDFIRQTNLRIDLPQYNKELLRTEGKTVGRLDSRFTGVDYNDTGSSTEFDPSYSATIAGPYTAGVMSYFGKELNYSNNLEYYILGGGVGKWNYNNVQNRYLNVAEELRKAMAVNPFMKVWVLGGYYDFATPYFASEYVVKHMGLRPEQQKNVNFTYYESGHMVYIHKQSLIQMKQEADAFYQDALQKSLTL</sequence>
<evidence type="ECO:0000256" key="2">
    <source>
        <dbReference type="ARBA" id="ARBA00022670"/>
    </source>
</evidence>
<proteinExistence type="predicted"/>
<protein>
    <submittedName>
        <fullName evidence="7">S10 family peptidase</fullName>
    </submittedName>
</protein>
<organism evidence="7 8">
    <name type="scientific">Pontibacter ruber</name>
    <dbReference type="NCBI Taxonomy" id="1343895"/>
    <lineage>
        <taxon>Bacteria</taxon>
        <taxon>Pseudomonadati</taxon>
        <taxon>Bacteroidota</taxon>
        <taxon>Cytophagia</taxon>
        <taxon>Cytophagales</taxon>
        <taxon>Hymenobacteraceae</taxon>
        <taxon>Pontibacter</taxon>
    </lineage>
</organism>
<keyword evidence="1" id="KW-0121">Carboxypeptidase</keyword>
<evidence type="ECO:0000313" key="7">
    <source>
        <dbReference type="EMBL" id="MFD2248403.1"/>
    </source>
</evidence>
<dbReference type="PANTHER" id="PTHR11802:SF3">
    <property type="entry name" value="RETINOID-INDUCIBLE SERINE CARBOXYPEPTIDASE"/>
    <property type="match status" value="1"/>
</dbReference>
<reference evidence="8" key="1">
    <citation type="journal article" date="2019" name="Int. J. Syst. Evol. Microbiol.">
        <title>The Global Catalogue of Microorganisms (GCM) 10K type strain sequencing project: providing services to taxonomists for standard genome sequencing and annotation.</title>
        <authorList>
            <consortium name="The Broad Institute Genomics Platform"/>
            <consortium name="The Broad Institute Genome Sequencing Center for Infectious Disease"/>
            <person name="Wu L."/>
            <person name="Ma J."/>
        </authorList>
    </citation>
    <scope>NUCLEOTIDE SEQUENCE [LARGE SCALE GENOMIC DNA]</scope>
    <source>
        <strain evidence="8">CGMCC 4.1782</strain>
    </source>
</reference>
<keyword evidence="5" id="KW-0325">Glycoprotein</keyword>
<keyword evidence="2" id="KW-0645">Protease</keyword>